<dbReference type="EMBL" id="CAJVPV010003132">
    <property type="protein sequence ID" value="CAG8544055.1"/>
    <property type="molecule type" value="Genomic_DNA"/>
</dbReference>
<evidence type="ECO:0000313" key="3">
    <source>
        <dbReference type="EMBL" id="CAG8544055.1"/>
    </source>
</evidence>
<keyword evidence="4" id="KW-1185">Reference proteome</keyword>
<dbReference type="PANTHER" id="PTHR45856:SF24">
    <property type="entry name" value="FUNGAL LIPASE-LIKE DOMAIN-CONTAINING PROTEIN"/>
    <property type="match status" value="1"/>
</dbReference>
<dbReference type="GO" id="GO:0006629">
    <property type="term" value="P:lipid metabolic process"/>
    <property type="evidence" value="ECO:0007669"/>
    <property type="project" value="InterPro"/>
</dbReference>
<dbReference type="OrthoDB" id="2338663at2759"/>
<protein>
    <submittedName>
        <fullName evidence="3">4365_t:CDS:1</fullName>
    </submittedName>
</protein>
<proteinExistence type="predicted"/>
<dbReference type="InterPro" id="IPR029058">
    <property type="entry name" value="AB_hydrolase_fold"/>
</dbReference>
<feature type="domain" description="Fungal lipase-type" evidence="2">
    <location>
        <begin position="268"/>
        <end position="425"/>
    </location>
</feature>
<reference evidence="3" key="1">
    <citation type="submission" date="2021-06" db="EMBL/GenBank/DDBJ databases">
        <authorList>
            <person name="Kallberg Y."/>
            <person name="Tangrot J."/>
            <person name="Rosling A."/>
        </authorList>
    </citation>
    <scope>NUCLEOTIDE SEQUENCE</scope>
    <source>
        <strain evidence="3">CL551</strain>
    </source>
</reference>
<evidence type="ECO:0000256" key="1">
    <source>
        <dbReference type="SAM" id="Phobius"/>
    </source>
</evidence>
<dbReference type="InterPro" id="IPR051218">
    <property type="entry name" value="Sec_MonoDiacylglyc_Lipase"/>
</dbReference>
<keyword evidence="1" id="KW-0812">Transmembrane</keyword>
<comment type="caution">
    <text evidence="3">The sequence shown here is derived from an EMBL/GenBank/DDBJ whole genome shotgun (WGS) entry which is preliminary data.</text>
</comment>
<organism evidence="3 4">
    <name type="scientific">Acaulospora morrowiae</name>
    <dbReference type="NCBI Taxonomy" id="94023"/>
    <lineage>
        <taxon>Eukaryota</taxon>
        <taxon>Fungi</taxon>
        <taxon>Fungi incertae sedis</taxon>
        <taxon>Mucoromycota</taxon>
        <taxon>Glomeromycotina</taxon>
        <taxon>Glomeromycetes</taxon>
        <taxon>Diversisporales</taxon>
        <taxon>Acaulosporaceae</taxon>
        <taxon>Acaulospora</taxon>
    </lineage>
</organism>
<dbReference type="AlphaFoldDB" id="A0A9N9AWF9"/>
<dbReference type="Proteomes" id="UP000789342">
    <property type="component" value="Unassembled WGS sequence"/>
</dbReference>
<keyword evidence="1" id="KW-0472">Membrane</keyword>
<dbReference type="Gene3D" id="3.40.50.1820">
    <property type="entry name" value="alpha/beta hydrolase"/>
    <property type="match status" value="1"/>
</dbReference>
<sequence>MDSQEDIYNEFRRISKQTYTHESSHLEDLWSIPIKNHLVGDNEYKIEVDKCHLRHMSFIFRAAFDVVLTLLTDWTLPFKHPLYWLYLVSVYPVVLYILFVAEVVSFIVDKFKLKFVKTSVHERWSKYTAPELLFDADFYQKEENRSIVDEGVGALDKPYQEAEKSDEHVQHFNLDIAQFLLFVSDVIYYRSPEKIMEAKKKIDMIKHHPEKQEELLRETVGLLNESDEIIKAQAKKWKLKFISVSELNTLGESHAGIFYSERHDFVVVAFKGPTIDKLESFVHSLLFQHADGRPIVGFEAYNGYRSMLHPETEKPGPYVTIVEAIQNAVRVIRENKPKKNKINIWFTGHSLGGTLATTFYTRCLKSPSDLGEHCVIRDAYVFGNPCVGDSELASTYVSSLNKQSDVVSTLWRVVSDKDIMTSLPFGFYHPGGVGKYNVLDNVHIGEAVKFYQDAKKRPVLVKNPLIPKKNPAPTITSSKPREDQRLEITIHSFDHKLPSFIRDHTTSRYLMGMSIARNHLVDSVKGSTESKGYRGEIALAYES</sequence>
<gene>
    <name evidence="3" type="ORF">AMORRO_LOCUS5265</name>
</gene>
<dbReference type="PANTHER" id="PTHR45856">
    <property type="entry name" value="ALPHA/BETA-HYDROLASES SUPERFAMILY PROTEIN"/>
    <property type="match status" value="1"/>
</dbReference>
<dbReference type="SUPFAM" id="SSF53474">
    <property type="entry name" value="alpha/beta-Hydrolases"/>
    <property type="match status" value="1"/>
</dbReference>
<feature type="transmembrane region" description="Helical" evidence="1">
    <location>
        <begin position="83"/>
        <end position="108"/>
    </location>
</feature>
<keyword evidence="1" id="KW-1133">Transmembrane helix</keyword>
<accession>A0A9N9AWF9</accession>
<dbReference type="Pfam" id="PF01764">
    <property type="entry name" value="Lipase_3"/>
    <property type="match status" value="1"/>
</dbReference>
<evidence type="ECO:0000313" key="4">
    <source>
        <dbReference type="Proteomes" id="UP000789342"/>
    </source>
</evidence>
<dbReference type="InterPro" id="IPR002921">
    <property type="entry name" value="Fungal_lipase-type"/>
</dbReference>
<name>A0A9N9AWF9_9GLOM</name>
<evidence type="ECO:0000259" key="2">
    <source>
        <dbReference type="Pfam" id="PF01764"/>
    </source>
</evidence>